<feature type="transmembrane region" description="Helical" evidence="2">
    <location>
        <begin position="270"/>
        <end position="291"/>
    </location>
</feature>
<dbReference type="AlphaFoldDB" id="E0I5T4"/>
<dbReference type="eggNOG" id="ENOG5032XF9">
    <property type="taxonomic scope" value="Bacteria"/>
</dbReference>
<dbReference type="Proteomes" id="UP000005387">
    <property type="component" value="Unassembled WGS sequence"/>
</dbReference>
<feature type="domain" description="Protein-glutamine gamma-glutamyltransferase-like C-terminal" evidence="3">
    <location>
        <begin position="375"/>
        <end position="433"/>
    </location>
</feature>
<dbReference type="OrthoDB" id="2663086at2"/>
<evidence type="ECO:0000259" key="3">
    <source>
        <dbReference type="Pfam" id="PF13559"/>
    </source>
</evidence>
<reference evidence="4 5" key="1">
    <citation type="submission" date="2010-07" db="EMBL/GenBank/DDBJ databases">
        <title>The draft genome of Paenibacillus curdlanolyticus YK9.</title>
        <authorList>
            <consortium name="US DOE Joint Genome Institute (JGI-PGF)"/>
            <person name="Lucas S."/>
            <person name="Copeland A."/>
            <person name="Lapidus A."/>
            <person name="Cheng J.-F."/>
            <person name="Bruce D."/>
            <person name="Goodwin L."/>
            <person name="Pitluck S."/>
            <person name="Land M.L."/>
            <person name="Hauser L."/>
            <person name="Chang Y.-J."/>
            <person name="Jeffries C."/>
            <person name="Anderson I.J."/>
            <person name="Johnson E."/>
            <person name="Loganathan U."/>
            <person name="Mulhopadhyay B."/>
            <person name="Kyrpides N."/>
            <person name="Woyke T.J."/>
        </authorList>
    </citation>
    <scope>NUCLEOTIDE SEQUENCE [LARGE SCALE GENOMIC DNA]</scope>
    <source>
        <strain evidence="4 5">YK9</strain>
    </source>
</reference>
<proteinExistence type="predicted"/>
<feature type="transmembrane region" description="Helical" evidence="2">
    <location>
        <begin position="194"/>
        <end position="213"/>
    </location>
</feature>
<evidence type="ECO:0000313" key="4">
    <source>
        <dbReference type="EMBL" id="EFM12326.1"/>
    </source>
</evidence>
<name>E0I5T4_9BACL</name>
<keyword evidence="5" id="KW-1185">Reference proteome</keyword>
<feature type="transmembrane region" description="Helical" evidence="2">
    <location>
        <begin position="69"/>
        <end position="87"/>
    </location>
</feature>
<feature type="transmembrane region" description="Helical" evidence="2">
    <location>
        <begin position="122"/>
        <end position="141"/>
    </location>
</feature>
<sequence length="440" mass="49546">MTQVNFWQHPAARTVLRALLLLLLFLPIAVSLARLALPEDRTVGWLLFIPFVHAAGQTIERLLGKYGRWLTLGLVIVIVLTLSYGWFGFTQAGVLSAIIYGFFGIHGTVLPADGRVSTLPTAMYLFALLLDFICPLLLQNHAGSASYVPWVNADIAITVIVSLFIWNHRHLEREAHPDQKKSGVARSILWQNRLLVAAMGAVVLFLALLPALSEALRRALTALLHWISQFFASSPGEPKKQQTASMPPPQSALPGKPAEPSNLLLLLERITTYVVVIVVTLLALWAIYKLIRITPGLARMMQQWLQRIRGRERLAAIAAGYEDELELIEPNRSSKRRSSIIGRLLRKQNEEEWSALADNAARIRYLYRTALLNRQNLGYTPKPQLTPRETAEELRQNANEKLVISQDIVNLYESVRYGEHPVTDEETATARQLERKQPKR</sequence>
<keyword evidence="2" id="KW-0812">Transmembrane</keyword>
<dbReference type="STRING" id="717606.PaecuDRAFT_1006"/>
<dbReference type="RefSeq" id="WP_006037021.1">
    <property type="nucleotide sequence ID" value="NZ_AEDD01000002.1"/>
</dbReference>
<feature type="transmembrane region" description="Helical" evidence="2">
    <location>
        <begin position="147"/>
        <end position="166"/>
    </location>
</feature>
<dbReference type="Pfam" id="PF13559">
    <property type="entry name" value="DUF4129"/>
    <property type="match status" value="1"/>
</dbReference>
<dbReference type="InterPro" id="IPR025403">
    <property type="entry name" value="TgpA-like_C"/>
</dbReference>
<organism evidence="4 5">
    <name type="scientific">Paenibacillus curdlanolyticus YK9</name>
    <dbReference type="NCBI Taxonomy" id="717606"/>
    <lineage>
        <taxon>Bacteria</taxon>
        <taxon>Bacillati</taxon>
        <taxon>Bacillota</taxon>
        <taxon>Bacilli</taxon>
        <taxon>Bacillales</taxon>
        <taxon>Paenibacillaceae</taxon>
        <taxon>Paenibacillus</taxon>
    </lineage>
</organism>
<evidence type="ECO:0000313" key="5">
    <source>
        <dbReference type="Proteomes" id="UP000005387"/>
    </source>
</evidence>
<protein>
    <recommendedName>
        <fullName evidence="3">Protein-glutamine gamma-glutamyltransferase-like C-terminal domain-containing protein</fullName>
    </recommendedName>
</protein>
<keyword evidence="2" id="KW-1133">Transmembrane helix</keyword>
<dbReference type="EMBL" id="AEDD01000002">
    <property type="protein sequence ID" value="EFM12326.1"/>
    <property type="molecule type" value="Genomic_DNA"/>
</dbReference>
<accession>E0I5T4</accession>
<evidence type="ECO:0000256" key="2">
    <source>
        <dbReference type="SAM" id="Phobius"/>
    </source>
</evidence>
<gene>
    <name evidence="4" type="ORF">PaecuDRAFT_1006</name>
</gene>
<feature type="transmembrane region" description="Helical" evidence="2">
    <location>
        <begin position="93"/>
        <end position="110"/>
    </location>
</feature>
<keyword evidence="2" id="KW-0472">Membrane</keyword>
<evidence type="ECO:0000256" key="1">
    <source>
        <dbReference type="SAM" id="MobiDB-lite"/>
    </source>
</evidence>
<feature type="region of interest" description="Disordered" evidence="1">
    <location>
        <begin position="421"/>
        <end position="440"/>
    </location>
</feature>